<dbReference type="Pfam" id="PF13409">
    <property type="entry name" value="GST_N_2"/>
    <property type="match status" value="1"/>
</dbReference>
<proteinExistence type="inferred from homology"/>
<dbReference type="InterPro" id="IPR036249">
    <property type="entry name" value="Thioredoxin-like_sf"/>
</dbReference>
<dbReference type="CDD" id="cd03046">
    <property type="entry name" value="GST_N_GTT1_like"/>
    <property type="match status" value="1"/>
</dbReference>
<dbReference type="InterPro" id="IPR040079">
    <property type="entry name" value="Glutathione_S-Trfase"/>
</dbReference>
<reference evidence="3" key="1">
    <citation type="submission" date="2019-04" db="EMBL/GenBank/DDBJ databases">
        <title>Friends and foes A comparative genomics studyof 23 Aspergillus species from section Flavi.</title>
        <authorList>
            <consortium name="DOE Joint Genome Institute"/>
            <person name="Kjaerbolling I."/>
            <person name="Vesth T."/>
            <person name="Frisvad J.C."/>
            <person name="Nybo J.L."/>
            <person name="Theobald S."/>
            <person name="Kildgaard S."/>
            <person name="Isbrandt T."/>
            <person name="Kuo A."/>
            <person name="Sato A."/>
            <person name="Lyhne E.K."/>
            <person name="Kogle M.E."/>
            <person name="Wiebenga A."/>
            <person name="Kun R.S."/>
            <person name="Lubbers R.J."/>
            <person name="Makela M.R."/>
            <person name="Barry K."/>
            <person name="Chovatia M."/>
            <person name="Clum A."/>
            <person name="Daum C."/>
            <person name="Haridas S."/>
            <person name="He G."/>
            <person name="LaButti K."/>
            <person name="Lipzen A."/>
            <person name="Mondo S."/>
            <person name="Riley R."/>
            <person name="Salamov A."/>
            <person name="Simmons B.A."/>
            <person name="Magnuson J.K."/>
            <person name="Henrissat B."/>
            <person name="Mortensen U.H."/>
            <person name="Larsen T.O."/>
            <person name="Devries R.P."/>
            <person name="Grigoriev I.V."/>
            <person name="Machida M."/>
            <person name="Baker S.E."/>
            <person name="Andersen M.R."/>
        </authorList>
    </citation>
    <scope>NUCLEOTIDE SEQUENCE [LARGE SCALE GENOMIC DNA]</scope>
    <source>
        <strain evidence="3">IBT 14317</strain>
    </source>
</reference>
<evidence type="ECO:0000313" key="3">
    <source>
        <dbReference type="EMBL" id="KAE8396683.1"/>
    </source>
</evidence>
<dbReference type="SUPFAM" id="SSF47616">
    <property type="entry name" value="GST C-terminal domain-like"/>
    <property type="match status" value="1"/>
</dbReference>
<dbReference type="Proteomes" id="UP000326877">
    <property type="component" value="Unassembled WGS sequence"/>
</dbReference>
<comment type="similarity">
    <text evidence="1">Belongs to the GST superfamily.</text>
</comment>
<dbReference type="AlphaFoldDB" id="A0A5N7CSY8"/>
<dbReference type="SFLD" id="SFLDS00019">
    <property type="entry name" value="Glutathione_Transferase_(cytos"/>
    <property type="match status" value="1"/>
</dbReference>
<dbReference type="InterPro" id="IPR036282">
    <property type="entry name" value="Glutathione-S-Trfase_C_sf"/>
</dbReference>
<gene>
    <name evidence="3" type="ORF">BDV23DRAFT_177677</name>
</gene>
<dbReference type="OrthoDB" id="2309723at2759"/>
<dbReference type="SUPFAM" id="SSF52833">
    <property type="entry name" value="Thioredoxin-like"/>
    <property type="match status" value="1"/>
</dbReference>
<dbReference type="EMBL" id="ML735214">
    <property type="protein sequence ID" value="KAE8396683.1"/>
    <property type="molecule type" value="Genomic_DNA"/>
</dbReference>
<evidence type="ECO:0000259" key="2">
    <source>
        <dbReference type="PROSITE" id="PS50404"/>
    </source>
</evidence>
<dbReference type="Gene3D" id="1.20.1050.10">
    <property type="match status" value="1"/>
</dbReference>
<organism evidence="3">
    <name type="scientific">Petromyces alliaceus</name>
    <name type="common">Aspergillus alliaceus</name>
    <dbReference type="NCBI Taxonomy" id="209559"/>
    <lineage>
        <taxon>Eukaryota</taxon>
        <taxon>Fungi</taxon>
        <taxon>Dikarya</taxon>
        <taxon>Ascomycota</taxon>
        <taxon>Pezizomycotina</taxon>
        <taxon>Eurotiomycetes</taxon>
        <taxon>Eurotiomycetidae</taxon>
        <taxon>Eurotiales</taxon>
        <taxon>Aspergillaceae</taxon>
        <taxon>Aspergillus</taxon>
        <taxon>Aspergillus subgen. Circumdati</taxon>
    </lineage>
</organism>
<dbReference type="SFLD" id="SFLDG00358">
    <property type="entry name" value="Main_(cytGST)"/>
    <property type="match status" value="1"/>
</dbReference>
<sequence length="202" mass="22959">MTLTVHHLHISQSERIAGLCEELGIDYELKTYKRAPLLAPPDYKALHPQETAPVIQDGDLTLAESGACTEYICHIHAQGQLFLPPRHPAYADFLYWWHWSNGTFMPTMMKSMSLRSLKLSGDSSHMIMTNSRFKRAFTALNDRLHNNEWLAGSSRWQISWLCSCSLPYGIGFPTVWMSTRMWPSIFSVLGGQRGISEGDEKV</sequence>
<evidence type="ECO:0000256" key="1">
    <source>
        <dbReference type="ARBA" id="ARBA00007409"/>
    </source>
</evidence>
<dbReference type="PROSITE" id="PS50404">
    <property type="entry name" value="GST_NTER"/>
    <property type="match status" value="1"/>
</dbReference>
<dbReference type="PANTHER" id="PTHR44051">
    <property type="entry name" value="GLUTATHIONE S-TRANSFERASE-RELATED"/>
    <property type="match status" value="1"/>
</dbReference>
<dbReference type="Gene3D" id="3.40.30.10">
    <property type="entry name" value="Glutaredoxin"/>
    <property type="match status" value="1"/>
</dbReference>
<feature type="domain" description="GST N-terminal" evidence="2">
    <location>
        <begin position="1"/>
        <end position="80"/>
    </location>
</feature>
<dbReference type="PANTHER" id="PTHR44051:SF9">
    <property type="entry name" value="GLUTATHIONE S-TRANSFERASE 1"/>
    <property type="match status" value="1"/>
</dbReference>
<name>A0A5N7CSY8_PETAA</name>
<protein>
    <recommendedName>
        <fullName evidence="2">GST N-terminal domain-containing protein</fullName>
    </recommendedName>
</protein>
<accession>A0A5N7CSY8</accession>
<dbReference type="InterPro" id="IPR004045">
    <property type="entry name" value="Glutathione_S-Trfase_N"/>
</dbReference>